<evidence type="ECO:0000259" key="14">
    <source>
        <dbReference type="PROSITE" id="PS50221"/>
    </source>
</evidence>
<feature type="region of interest" description="Disordered" evidence="11">
    <location>
        <begin position="356"/>
        <end position="377"/>
    </location>
</feature>
<feature type="transmembrane region" description="Helical" evidence="12">
    <location>
        <begin position="1162"/>
        <end position="1185"/>
    </location>
</feature>
<feature type="region of interest" description="Disordered" evidence="11">
    <location>
        <begin position="531"/>
        <end position="617"/>
    </location>
</feature>
<evidence type="ECO:0000256" key="8">
    <source>
        <dbReference type="ARBA" id="ARBA00023170"/>
    </source>
</evidence>
<keyword evidence="3 13" id="KW-0732">Signal</keyword>
<protein>
    <submittedName>
        <fullName evidence="17">Adhesion G-protein coupled receptor G4</fullName>
    </submittedName>
</protein>
<keyword evidence="5" id="KW-0297">G-protein coupled receptor</keyword>
<feature type="domain" description="G-protein coupled receptors family 2 profile 2" evidence="16">
    <location>
        <begin position="1089"/>
        <end position="1335"/>
    </location>
</feature>
<feature type="region of interest" description="Disordered" evidence="11">
    <location>
        <begin position="635"/>
        <end position="665"/>
    </location>
</feature>
<feature type="chain" id="PRO_5040375788" evidence="13">
    <location>
        <begin position="23"/>
        <end position="1458"/>
    </location>
</feature>
<dbReference type="Pfam" id="PF00002">
    <property type="entry name" value="7tm_2"/>
    <property type="match status" value="1"/>
</dbReference>
<comment type="caution">
    <text evidence="17">The sequence shown here is derived from an EMBL/GenBank/DDBJ whole genome shotgun (WGS) entry which is preliminary data.</text>
</comment>
<evidence type="ECO:0000259" key="16">
    <source>
        <dbReference type="PROSITE" id="PS50261"/>
    </source>
</evidence>
<evidence type="ECO:0000256" key="13">
    <source>
        <dbReference type="SAM" id="SignalP"/>
    </source>
</evidence>
<comment type="subcellular location">
    <subcellularLocation>
        <location evidence="1">Membrane</location>
        <topology evidence="1">Multi-pass membrane protein</topology>
    </subcellularLocation>
</comment>
<keyword evidence="2 12" id="KW-0812">Transmembrane</keyword>
<keyword evidence="10" id="KW-0807">Transducer</keyword>
<sequence>MENRLTKLWLGLLVLTATFSRSAQLAICSRSNGLLLCFGSGRDDIVDLRDYPGIRDRSTVERISITGSQVGSFTNEVLLSYPMLRTMNLTRNEISPEFFPVGVFKNVKITELSILDNNVEYNNHFAKVINDLEFLTFLDLTDNPIRNFDPAAIEVFDRINTLIFNPENIVCDCDLSWFRNYLLNYEGTLRFPDIICASGRKITESNFCSASDHMMLVCRICTKASSNEECNDDMGNKTCGTTDMSGTHPVCLNEITYAGGEKRITKSCASSSRCRGARAINENNCYSDNPTRCVYCCRGELCNDFETAVLENYFPANYPFRPTTPVPTTTLPTTTYKPTTSKFTTTPFMTSLVPTTQAPSTMATTSPTTTERTTIPTTSETTKVITTFPPTTETTTSPTTTIQTTIPATTPKFTTMEPTTTTVTTMQPTTTTVVTTQPTTTTFTTMQPTTTTITTMQPATTTQPTTTTITTMQPTTTTFTTTQPTTTTITTMQPATTTQPTTTTITTMQPTTTTFTTTQPTTTTITTMQPTSAVTTVQPTTTTVTTMPPTTTTITTMQPTTTTVTTMQPPTTTVTTMQPPTTTVTTMQPPTTTVTTMQPPTTMQPTTKTTSTMKAKTSKVITTQPLTTTASITQPETTKVTTKEPKTTTNSLTTSRKSTASSTTQRTTVIFTEEGNLTTPDLTTSLPNIIETTTAKVTTISPTTMVYLCPPEKQNGKYGDLQWPGTKMGSVAIIECPFNLGGFTANATRMCVLRGQSAVWKDPDLSSCSSNSDVLEKLAHENVTTENIVEIAEELAEVTDESDTLEESDVQNAVTVIESVSKVVNDAKDDTDRVLDDIIETVNHLSQVQDEQLTKAQRAGNTSSRIIQAVESTLMSIEIQDSDYDSKSEALDVRIIKLNNEREAENIRFPKFDAKKEDDNEMSNNTVDVSSRTHIEIPKSVIGDARRVQFILYKDTSLFEAILKADEATTQRSECAEDEPCVIERQALRSFVISASIENRTVTNLDTPIVNIFTHLTDDDKEYANNSQCVFWDFAAAGGRGDWSTEGCSVYSSVSGVTVCHCTHLTNFALLLDIYGNVGEISETHQRIITYISIGGVALSFFCLVLALVSYSCAPRLRADKRVKVLLNLMVALMLMNLAFLFDSMVSTFAFDSKYLCFGAAIAMHYTLLCVMTWMAIEAFTMYLALVRVFDSKQRHFILKVFFLGWGLPAVIVGASVGVDRENYGFYNNLCYLDRISFFICFFVPACIVLIWNSTVYVLVSRQMCRLRKRQTEFSQTFSLSDQLRASFSLTFLLGLTWLFGFFSFGDLNLTFTYLFAITNALQGFIVFLFHCVFKKEIRRQWHALCCPCISLLKDGDDGTGTYSRSRSGTNGANEFRPSALLSNRREYNPVNMPSGRSTRSRSWFWQPDHRRRSVAESTTTDMTRLSAVGSEIGGPTSTVGIRSSQGGRNSHTTSFAM</sequence>
<dbReference type="InterPro" id="IPR000832">
    <property type="entry name" value="GPCR_2_secretin-like"/>
</dbReference>
<evidence type="ECO:0000256" key="5">
    <source>
        <dbReference type="ARBA" id="ARBA00023040"/>
    </source>
</evidence>
<dbReference type="Proteomes" id="UP001152320">
    <property type="component" value="Chromosome 16"/>
</dbReference>
<dbReference type="InterPro" id="IPR057244">
    <property type="entry name" value="GAIN_B"/>
</dbReference>
<dbReference type="SMART" id="SM00303">
    <property type="entry name" value="GPS"/>
    <property type="match status" value="1"/>
</dbReference>
<dbReference type="InterPro" id="IPR017983">
    <property type="entry name" value="GPCR_2_secretin-like_CS"/>
</dbReference>
<dbReference type="GO" id="GO:0016020">
    <property type="term" value="C:membrane"/>
    <property type="evidence" value="ECO:0007669"/>
    <property type="project" value="UniProtKB-SubCell"/>
</dbReference>
<dbReference type="PANTHER" id="PTHR45692:SF1">
    <property type="entry name" value="G-PROTEIN COUPLED RECEPTORS FAMILY 2 PROFILE 2 DOMAIN-CONTAINING PROTEIN"/>
    <property type="match status" value="1"/>
</dbReference>
<dbReference type="PANTHER" id="PTHR45692">
    <property type="entry name" value="G_PROTEIN_RECEP_F2_4 DOMAIN-CONTAINING PROTEIN"/>
    <property type="match status" value="1"/>
</dbReference>
<dbReference type="Gene3D" id="2.60.220.50">
    <property type="match status" value="1"/>
</dbReference>
<dbReference type="SUPFAM" id="SSF52058">
    <property type="entry name" value="L domain-like"/>
    <property type="match status" value="1"/>
</dbReference>
<dbReference type="InterPro" id="IPR046338">
    <property type="entry name" value="GAIN_dom_sf"/>
</dbReference>
<dbReference type="GO" id="GO:0004930">
    <property type="term" value="F:G protein-coupled receptor activity"/>
    <property type="evidence" value="ECO:0007669"/>
    <property type="project" value="UniProtKB-KW"/>
</dbReference>
<feature type="transmembrane region" description="Helical" evidence="12">
    <location>
        <begin position="1312"/>
        <end position="1334"/>
    </location>
</feature>
<reference evidence="17" key="1">
    <citation type="submission" date="2021-10" db="EMBL/GenBank/DDBJ databases">
        <title>Tropical sea cucumber genome reveals ecological adaptation and Cuvierian tubules defense mechanism.</title>
        <authorList>
            <person name="Chen T."/>
        </authorList>
    </citation>
    <scope>NUCLEOTIDE SEQUENCE</scope>
    <source>
        <strain evidence="17">Nanhai2018</strain>
        <tissue evidence="17">Muscle</tissue>
    </source>
</reference>
<evidence type="ECO:0000256" key="7">
    <source>
        <dbReference type="ARBA" id="ARBA00023157"/>
    </source>
</evidence>
<accession>A0A9Q1BIT4</accession>
<feature type="compositionally biased region" description="Low complexity" evidence="11">
    <location>
        <begin position="647"/>
        <end position="665"/>
    </location>
</feature>
<evidence type="ECO:0000256" key="1">
    <source>
        <dbReference type="ARBA" id="ARBA00004141"/>
    </source>
</evidence>
<evidence type="ECO:0000256" key="12">
    <source>
        <dbReference type="SAM" id="Phobius"/>
    </source>
</evidence>
<feature type="compositionally biased region" description="Polar residues" evidence="11">
    <location>
        <begin position="1436"/>
        <end position="1458"/>
    </location>
</feature>
<dbReference type="PROSITE" id="PS00650">
    <property type="entry name" value="G_PROTEIN_RECEP_F2_2"/>
    <property type="match status" value="1"/>
</dbReference>
<feature type="transmembrane region" description="Helical" evidence="12">
    <location>
        <begin position="1125"/>
        <end position="1142"/>
    </location>
</feature>
<dbReference type="OrthoDB" id="5961629at2759"/>
<dbReference type="InterPro" id="IPR032675">
    <property type="entry name" value="LRR_dom_sf"/>
</dbReference>
<dbReference type="PROSITE" id="PS50261">
    <property type="entry name" value="G_PROTEIN_RECEP_F2_4"/>
    <property type="match status" value="1"/>
</dbReference>
<gene>
    <name evidence="17" type="ORF">HOLleu_32513</name>
</gene>
<dbReference type="InterPro" id="IPR058808">
    <property type="entry name" value="GAIN_ADGRA2/3"/>
</dbReference>
<evidence type="ECO:0000259" key="15">
    <source>
        <dbReference type="PROSITE" id="PS50227"/>
    </source>
</evidence>
<dbReference type="InterPro" id="IPR001879">
    <property type="entry name" value="GPCR_2_extracellular_dom"/>
</dbReference>
<dbReference type="InterPro" id="IPR036445">
    <property type="entry name" value="GPCR_2_extracell_dom_sf"/>
</dbReference>
<organism evidence="17 18">
    <name type="scientific">Holothuria leucospilota</name>
    <name type="common">Black long sea cucumber</name>
    <name type="synonym">Mertensiothuria leucospilota</name>
    <dbReference type="NCBI Taxonomy" id="206669"/>
    <lineage>
        <taxon>Eukaryota</taxon>
        <taxon>Metazoa</taxon>
        <taxon>Echinodermata</taxon>
        <taxon>Eleutherozoa</taxon>
        <taxon>Echinozoa</taxon>
        <taxon>Holothuroidea</taxon>
        <taxon>Aspidochirotacea</taxon>
        <taxon>Aspidochirotida</taxon>
        <taxon>Holothuriidae</taxon>
        <taxon>Holothuria</taxon>
    </lineage>
</organism>
<dbReference type="Pfam" id="PF01825">
    <property type="entry name" value="GPS"/>
    <property type="match status" value="1"/>
</dbReference>
<feature type="domain" description="G-protein coupled receptors family 2 profile 1" evidence="15">
    <location>
        <begin position="709"/>
        <end position="772"/>
    </location>
</feature>
<evidence type="ECO:0000313" key="18">
    <source>
        <dbReference type="Proteomes" id="UP001152320"/>
    </source>
</evidence>
<dbReference type="Gene3D" id="3.80.10.10">
    <property type="entry name" value="Ribonuclease Inhibitor"/>
    <property type="match status" value="1"/>
</dbReference>
<evidence type="ECO:0000313" key="17">
    <source>
        <dbReference type="EMBL" id="KAJ8027383.1"/>
    </source>
</evidence>
<feature type="signal peptide" evidence="13">
    <location>
        <begin position="1"/>
        <end position="22"/>
    </location>
</feature>
<keyword evidence="8 17" id="KW-0675">Receptor</keyword>
<dbReference type="CDD" id="cd15040">
    <property type="entry name" value="7tmB2_Adhesion"/>
    <property type="match status" value="1"/>
</dbReference>
<feature type="transmembrane region" description="Helical" evidence="12">
    <location>
        <begin position="1088"/>
        <end position="1113"/>
    </location>
</feature>
<dbReference type="Gene3D" id="1.20.1070.10">
    <property type="entry name" value="Rhodopsin 7-helix transmembrane proteins"/>
    <property type="match status" value="1"/>
</dbReference>
<keyword evidence="4 12" id="KW-1133">Transmembrane helix</keyword>
<evidence type="ECO:0000256" key="6">
    <source>
        <dbReference type="ARBA" id="ARBA00023136"/>
    </source>
</evidence>
<dbReference type="Pfam" id="PF26588">
    <property type="entry name" value="GAIN_ADGRA3"/>
    <property type="match status" value="1"/>
</dbReference>
<keyword evidence="18" id="KW-1185">Reference proteome</keyword>
<dbReference type="PROSITE" id="PS50227">
    <property type="entry name" value="G_PROTEIN_RECEP_F2_3"/>
    <property type="match status" value="1"/>
</dbReference>
<feature type="region of interest" description="Disordered" evidence="11">
    <location>
        <begin position="1429"/>
        <end position="1458"/>
    </location>
</feature>
<evidence type="ECO:0000256" key="11">
    <source>
        <dbReference type="SAM" id="MobiDB-lite"/>
    </source>
</evidence>
<dbReference type="SUPFAM" id="SSF81321">
    <property type="entry name" value="Family A G protein-coupled receptor-like"/>
    <property type="match status" value="1"/>
</dbReference>
<keyword evidence="7" id="KW-1015">Disulfide bond</keyword>
<evidence type="ECO:0000256" key="2">
    <source>
        <dbReference type="ARBA" id="ARBA00022692"/>
    </source>
</evidence>
<feature type="compositionally biased region" description="Low complexity" evidence="11">
    <location>
        <begin position="531"/>
        <end position="610"/>
    </location>
</feature>
<feature type="transmembrane region" description="Helical" evidence="12">
    <location>
        <begin position="1286"/>
        <end position="1306"/>
    </location>
</feature>
<keyword evidence="9" id="KW-0325">Glycoprotein</keyword>
<feature type="transmembrane region" description="Helical" evidence="12">
    <location>
        <begin position="1197"/>
        <end position="1216"/>
    </location>
</feature>
<dbReference type="SUPFAM" id="SSF111418">
    <property type="entry name" value="Hormone receptor domain"/>
    <property type="match status" value="1"/>
</dbReference>
<name>A0A9Q1BIT4_HOLLE</name>
<feature type="transmembrane region" description="Helical" evidence="12">
    <location>
        <begin position="1236"/>
        <end position="1260"/>
    </location>
</feature>
<feature type="domain" description="GAIN-B" evidence="14">
    <location>
        <begin position="910"/>
        <end position="1078"/>
    </location>
</feature>
<dbReference type="EMBL" id="JAIZAY010000016">
    <property type="protein sequence ID" value="KAJ8027383.1"/>
    <property type="molecule type" value="Genomic_DNA"/>
</dbReference>
<dbReference type="GO" id="GO:0007166">
    <property type="term" value="P:cell surface receptor signaling pathway"/>
    <property type="evidence" value="ECO:0007669"/>
    <property type="project" value="InterPro"/>
</dbReference>
<dbReference type="Gene3D" id="4.10.1240.10">
    <property type="entry name" value="GPCR, family 2, extracellular hormone receptor domain"/>
    <property type="match status" value="1"/>
</dbReference>
<evidence type="ECO:0000256" key="9">
    <source>
        <dbReference type="ARBA" id="ARBA00023180"/>
    </source>
</evidence>
<dbReference type="InterPro" id="IPR000203">
    <property type="entry name" value="GPS"/>
</dbReference>
<keyword evidence="6 12" id="KW-0472">Membrane</keyword>
<evidence type="ECO:0000256" key="10">
    <source>
        <dbReference type="ARBA" id="ARBA00023224"/>
    </source>
</evidence>
<dbReference type="InterPro" id="IPR017981">
    <property type="entry name" value="GPCR_2-like_7TM"/>
</dbReference>
<dbReference type="PROSITE" id="PS50221">
    <property type="entry name" value="GAIN_B"/>
    <property type="match status" value="1"/>
</dbReference>
<proteinExistence type="predicted"/>
<evidence type="ECO:0000256" key="4">
    <source>
        <dbReference type="ARBA" id="ARBA00022989"/>
    </source>
</evidence>
<evidence type="ECO:0000256" key="3">
    <source>
        <dbReference type="ARBA" id="ARBA00022729"/>
    </source>
</evidence>